<dbReference type="Proteomes" id="UP000198415">
    <property type="component" value="Unassembled WGS sequence"/>
</dbReference>
<feature type="compositionally biased region" description="Low complexity" evidence="1">
    <location>
        <begin position="261"/>
        <end position="288"/>
    </location>
</feature>
<organism evidence="2 3">
    <name type="scientific">Actinoplanes regularis</name>
    <dbReference type="NCBI Taxonomy" id="52697"/>
    <lineage>
        <taxon>Bacteria</taxon>
        <taxon>Bacillati</taxon>
        <taxon>Actinomycetota</taxon>
        <taxon>Actinomycetes</taxon>
        <taxon>Micromonosporales</taxon>
        <taxon>Micromonosporaceae</taxon>
        <taxon>Actinoplanes</taxon>
    </lineage>
</organism>
<dbReference type="InterPro" id="IPR013783">
    <property type="entry name" value="Ig-like_fold"/>
</dbReference>
<protein>
    <recommendedName>
        <fullName evidence="4">NPCBM-associated, NEW3 domain of alpha-galactosidase</fullName>
    </recommendedName>
</protein>
<dbReference type="AlphaFoldDB" id="A0A239FM80"/>
<evidence type="ECO:0000313" key="3">
    <source>
        <dbReference type="Proteomes" id="UP000198415"/>
    </source>
</evidence>
<keyword evidence="3" id="KW-1185">Reference proteome</keyword>
<evidence type="ECO:0000256" key="1">
    <source>
        <dbReference type="SAM" id="MobiDB-lite"/>
    </source>
</evidence>
<dbReference type="Gene3D" id="2.60.40.10">
    <property type="entry name" value="Immunoglobulins"/>
    <property type="match status" value="1"/>
</dbReference>
<feature type="region of interest" description="Disordered" evidence="1">
    <location>
        <begin position="254"/>
        <end position="309"/>
    </location>
</feature>
<dbReference type="GO" id="GO:0005975">
    <property type="term" value="P:carbohydrate metabolic process"/>
    <property type="evidence" value="ECO:0007669"/>
    <property type="project" value="UniProtKB-ARBA"/>
</dbReference>
<gene>
    <name evidence="2" type="ORF">SAMN06264365_118155</name>
</gene>
<sequence>MALPLRVTVTPDHATVAPGDALTFEISVRNASDIVEHYTVGVLGLPDGASAHTEPDLVKLRPGETAGLTVRITVPDRPPAPAGRYVLGVLAKSKYRDDVSHCVELPVEVTVVKGITVTTAPEIALGGVSATFMVDIANVGNSMLQLRLTATDPERRVSTRFEPDTVQLVPGARTQSLLTVRAPVPWNQEKNQRLTIEAAAADPGGGSPVVMGQGHAAFVQEPRIAAKLTRPLGVAAAVLLTAAAIAIPALINERGDDEKPSTGAATGTPATSSASVSPSSGEPSTVPEVLPPPPGEATGSATGLRPVDLTAPGGLAATGVLDPEAFRSEGLLAGAEPGAGAVAAGCGEARSVAVVDIGGLPALVPSKRENVSACNDVPMKLDFVPGPASWLAVSPVVPGALTMQVVCKDGTEGVNPNLIATADQVPCDGIDYVLLRPVTAGNPVAVRRIDYTLPS</sequence>
<evidence type="ECO:0000313" key="2">
    <source>
        <dbReference type="EMBL" id="SNS57990.1"/>
    </source>
</evidence>
<dbReference type="RefSeq" id="WP_143232760.1">
    <property type="nucleotide sequence ID" value="NZ_BOMU01000078.1"/>
</dbReference>
<dbReference type="EMBL" id="FZNR01000018">
    <property type="protein sequence ID" value="SNS57990.1"/>
    <property type="molecule type" value="Genomic_DNA"/>
</dbReference>
<evidence type="ECO:0008006" key="4">
    <source>
        <dbReference type="Google" id="ProtNLM"/>
    </source>
</evidence>
<proteinExistence type="predicted"/>
<accession>A0A239FM80</accession>
<dbReference type="OrthoDB" id="3669724at2"/>
<reference evidence="2 3" key="1">
    <citation type="submission" date="2017-06" db="EMBL/GenBank/DDBJ databases">
        <authorList>
            <person name="Kim H.J."/>
            <person name="Triplett B.A."/>
        </authorList>
    </citation>
    <scope>NUCLEOTIDE SEQUENCE [LARGE SCALE GENOMIC DNA]</scope>
    <source>
        <strain evidence="2 3">DSM 43151</strain>
    </source>
</reference>
<name>A0A239FM80_9ACTN</name>